<organism evidence="2 3">
    <name type="scientific">Corchorus olitorius</name>
    <dbReference type="NCBI Taxonomy" id="93759"/>
    <lineage>
        <taxon>Eukaryota</taxon>
        <taxon>Viridiplantae</taxon>
        <taxon>Streptophyta</taxon>
        <taxon>Embryophyta</taxon>
        <taxon>Tracheophyta</taxon>
        <taxon>Spermatophyta</taxon>
        <taxon>Magnoliopsida</taxon>
        <taxon>eudicotyledons</taxon>
        <taxon>Gunneridae</taxon>
        <taxon>Pentapetalae</taxon>
        <taxon>rosids</taxon>
        <taxon>malvids</taxon>
        <taxon>Malvales</taxon>
        <taxon>Malvaceae</taxon>
        <taxon>Grewioideae</taxon>
        <taxon>Apeibeae</taxon>
        <taxon>Corchorus</taxon>
    </lineage>
</organism>
<reference evidence="3" key="1">
    <citation type="submission" date="2013-09" db="EMBL/GenBank/DDBJ databases">
        <title>Corchorus olitorius genome sequencing.</title>
        <authorList>
            <person name="Alam M."/>
            <person name="Haque M.S."/>
            <person name="Islam M.S."/>
            <person name="Emdad E.M."/>
            <person name="Islam M.M."/>
            <person name="Ahmed B."/>
            <person name="Halim A."/>
            <person name="Hossen Q.M.M."/>
            <person name="Hossain M.Z."/>
            <person name="Ahmed R."/>
            <person name="Khan M.M."/>
            <person name="Islam R."/>
            <person name="Rashid M.M."/>
            <person name="Khan S.A."/>
            <person name="Rahman M.S."/>
            <person name="Alam M."/>
            <person name="Yahiya A.S."/>
            <person name="Khan M.S."/>
            <person name="Azam M.S."/>
            <person name="Haque T."/>
            <person name="Lashkar M.Z.H."/>
            <person name="Akhand A.I."/>
            <person name="Morshed G."/>
            <person name="Roy S."/>
            <person name="Uddin K.S."/>
            <person name="Rabeya T."/>
            <person name="Hossain A.S."/>
            <person name="Chowdhury A."/>
            <person name="Snigdha A.R."/>
            <person name="Mortoza M.S."/>
            <person name="Matin S.A."/>
            <person name="Hoque S.M.E."/>
            <person name="Islam M.K."/>
            <person name="Roy D.K."/>
            <person name="Haider R."/>
            <person name="Moosa M.M."/>
            <person name="Elias S.M."/>
            <person name="Hasan A.M."/>
            <person name="Jahan S."/>
            <person name="Shafiuddin M."/>
            <person name="Mahmood N."/>
            <person name="Shommy N.S."/>
        </authorList>
    </citation>
    <scope>NUCLEOTIDE SEQUENCE [LARGE SCALE GENOMIC DNA]</scope>
    <source>
        <strain evidence="3">cv. O-4</strain>
    </source>
</reference>
<keyword evidence="3" id="KW-1185">Reference proteome</keyword>
<gene>
    <name evidence="2" type="ORF">COLO4_34136</name>
</gene>
<proteinExistence type="predicted"/>
<dbReference type="EMBL" id="AWUE01022089">
    <property type="protein sequence ID" value="OMO59622.1"/>
    <property type="molecule type" value="Genomic_DNA"/>
</dbReference>
<sequence>MVEVVRSELLVKVRVERFRGIFWAQSQDFVVGALKSGYGDLELRWWRIGALAREEKKPRRQDSGSSSGGAALKRKG</sequence>
<protein>
    <submittedName>
        <fullName evidence="2">Protein kinase (ISS)</fullName>
    </submittedName>
</protein>
<keyword evidence="2" id="KW-0808">Transferase</keyword>
<evidence type="ECO:0000256" key="1">
    <source>
        <dbReference type="SAM" id="MobiDB-lite"/>
    </source>
</evidence>
<dbReference type="GO" id="GO:0016301">
    <property type="term" value="F:kinase activity"/>
    <property type="evidence" value="ECO:0007669"/>
    <property type="project" value="UniProtKB-KW"/>
</dbReference>
<name>A0A1R3GNI7_9ROSI</name>
<evidence type="ECO:0000313" key="2">
    <source>
        <dbReference type="EMBL" id="OMO59622.1"/>
    </source>
</evidence>
<accession>A0A1R3GNI7</accession>
<feature type="region of interest" description="Disordered" evidence="1">
    <location>
        <begin position="54"/>
        <end position="76"/>
    </location>
</feature>
<comment type="caution">
    <text evidence="2">The sequence shown here is derived from an EMBL/GenBank/DDBJ whole genome shotgun (WGS) entry which is preliminary data.</text>
</comment>
<dbReference type="Proteomes" id="UP000187203">
    <property type="component" value="Unassembled WGS sequence"/>
</dbReference>
<evidence type="ECO:0000313" key="3">
    <source>
        <dbReference type="Proteomes" id="UP000187203"/>
    </source>
</evidence>
<keyword evidence="2" id="KW-0418">Kinase</keyword>
<dbReference type="AlphaFoldDB" id="A0A1R3GNI7"/>